<evidence type="ECO:0000313" key="2">
    <source>
        <dbReference type="EMBL" id="NDJ19420.1"/>
    </source>
</evidence>
<accession>A0A8J7Z4X0</accession>
<organism evidence="2 3">
    <name type="scientific">Myxacorys almedinensis A</name>
    <dbReference type="NCBI Taxonomy" id="2690445"/>
    <lineage>
        <taxon>Bacteria</taxon>
        <taxon>Bacillati</taxon>
        <taxon>Cyanobacteriota</taxon>
        <taxon>Cyanophyceae</taxon>
        <taxon>Leptolyngbyales</taxon>
        <taxon>Leptolyngbyaceae</taxon>
        <taxon>Myxacorys</taxon>
        <taxon>Myxacorys almedinensis</taxon>
    </lineage>
</organism>
<proteinExistence type="predicted"/>
<name>A0A8J7Z4X0_9CYAN</name>
<dbReference type="EMBL" id="WVIE01000030">
    <property type="protein sequence ID" value="NDJ19420.1"/>
    <property type="molecule type" value="Genomic_DNA"/>
</dbReference>
<protein>
    <submittedName>
        <fullName evidence="2">Uncharacterized protein</fullName>
    </submittedName>
</protein>
<dbReference type="Proteomes" id="UP000646053">
    <property type="component" value="Unassembled WGS sequence"/>
</dbReference>
<comment type="caution">
    <text evidence="2">The sequence shown here is derived from an EMBL/GenBank/DDBJ whole genome shotgun (WGS) entry which is preliminary data.</text>
</comment>
<evidence type="ECO:0000256" key="1">
    <source>
        <dbReference type="SAM" id="MobiDB-lite"/>
    </source>
</evidence>
<evidence type="ECO:0000313" key="3">
    <source>
        <dbReference type="Proteomes" id="UP000646053"/>
    </source>
</evidence>
<feature type="region of interest" description="Disordered" evidence="1">
    <location>
        <begin position="54"/>
        <end position="97"/>
    </location>
</feature>
<reference evidence="2" key="1">
    <citation type="submission" date="2019-12" db="EMBL/GenBank/DDBJ databases">
        <title>High-Quality draft genome sequences of three cyanobacteria isolated from the limestone walls of the Old Cathedral of Coimbra.</title>
        <authorList>
            <person name="Tiago I."/>
            <person name="Soares F."/>
            <person name="Portugal A."/>
        </authorList>
    </citation>
    <scope>NUCLEOTIDE SEQUENCE</scope>
    <source>
        <strain evidence="2">A</strain>
    </source>
</reference>
<dbReference type="AlphaFoldDB" id="A0A8J7Z4X0"/>
<sequence>MAYMVLSDESKAQLEKERDRLMHDRDAILASVTAEIDRTLAQINTLLGHTSPYVESSELAAEPDESERSPAFSRSNQPQQEPAEANAPRRKGRPKSAAKLSAAALDSASDNTLLSAPKSQARKSKAFEPQALDRKFKNLTPQAAIVQVMTQNPEQAFTTDEMIEVLYGNFEGEALAKARKSVAGFLSRGVIQKRLAKVQINPSRFKLVSSEETGIESPDA</sequence>
<gene>
    <name evidence="2" type="ORF">GS601_19370</name>
</gene>
<keyword evidence="3" id="KW-1185">Reference proteome</keyword>